<proteinExistence type="predicted"/>
<comment type="caution">
    <text evidence="1">The sequence shown here is derived from an EMBL/GenBank/DDBJ whole genome shotgun (WGS) entry which is preliminary data.</text>
</comment>
<dbReference type="Proteomes" id="UP000789920">
    <property type="component" value="Unassembled WGS sequence"/>
</dbReference>
<sequence length="86" mass="9909">KQKYGKKEVGKRIAKKVRKILKGYFLSGEADKSDRYTVQNMYEALQQRVLEGEIEAEAIPKVSTIQSWIGYYTCQHCEHAAQTDII</sequence>
<accession>A0ACA9PC83</accession>
<feature type="non-terminal residue" evidence="1">
    <location>
        <position position="1"/>
    </location>
</feature>
<evidence type="ECO:0000313" key="1">
    <source>
        <dbReference type="EMBL" id="CAG8702764.1"/>
    </source>
</evidence>
<evidence type="ECO:0000313" key="2">
    <source>
        <dbReference type="Proteomes" id="UP000789920"/>
    </source>
</evidence>
<organism evidence="1 2">
    <name type="scientific">Racocetra persica</name>
    <dbReference type="NCBI Taxonomy" id="160502"/>
    <lineage>
        <taxon>Eukaryota</taxon>
        <taxon>Fungi</taxon>
        <taxon>Fungi incertae sedis</taxon>
        <taxon>Mucoromycota</taxon>
        <taxon>Glomeromycotina</taxon>
        <taxon>Glomeromycetes</taxon>
        <taxon>Diversisporales</taxon>
        <taxon>Gigasporaceae</taxon>
        <taxon>Racocetra</taxon>
    </lineage>
</organism>
<dbReference type="EMBL" id="CAJVQC010019660">
    <property type="protein sequence ID" value="CAG8702764.1"/>
    <property type="molecule type" value="Genomic_DNA"/>
</dbReference>
<name>A0ACA9PC83_9GLOM</name>
<gene>
    <name evidence="1" type="ORF">RPERSI_LOCUS10099</name>
</gene>
<protein>
    <submittedName>
        <fullName evidence="1">16255_t:CDS:1</fullName>
    </submittedName>
</protein>
<keyword evidence="2" id="KW-1185">Reference proteome</keyword>
<reference evidence="1" key="1">
    <citation type="submission" date="2021-06" db="EMBL/GenBank/DDBJ databases">
        <authorList>
            <person name="Kallberg Y."/>
            <person name="Tangrot J."/>
            <person name="Rosling A."/>
        </authorList>
    </citation>
    <scope>NUCLEOTIDE SEQUENCE</scope>
    <source>
        <strain evidence="1">MA461A</strain>
    </source>
</reference>